<dbReference type="AlphaFoldDB" id="A0A0A9HBC1"/>
<proteinExistence type="predicted"/>
<evidence type="ECO:0000313" key="1">
    <source>
        <dbReference type="EMBL" id="JAE34057.1"/>
    </source>
</evidence>
<accession>A0A0A9HBC1</accession>
<reference evidence="1" key="1">
    <citation type="submission" date="2014-09" db="EMBL/GenBank/DDBJ databases">
        <authorList>
            <person name="Magalhaes I.L.F."/>
            <person name="Oliveira U."/>
            <person name="Santos F.R."/>
            <person name="Vidigal T.H.D.A."/>
            <person name="Brescovit A.D."/>
            <person name="Santos A.J."/>
        </authorList>
    </citation>
    <scope>NUCLEOTIDE SEQUENCE</scope>
    <source>
        <tissue evidence="1">Shoot tissue taken approximately 20 cm above the soil surface</tissue>
    </source>
</reference>
<reference evidence="1" key="2">
    <citation type="journal article" date="2015" name="Data Brief">
        <title>Shoot transcriptome of the giant reed, Arundo donax.</title>
        <authorList>
            <person name="Barrero R.A."/>
            <person name="Guerrero F.D."/>
            <person name="Moolhuijzen P."/>
            <person name="Goolsby J.A."/>
            <person name="Tidwell J."/>
            <person name="Bellgard S.E."/>
            <person name="Bellgard M.I."/>
        </authorList>
    </citation>
    <scope>NUCLEOTIDE SEQUENCE</scope>
    <source>
        <tissue evidence="1">Shoot tissue taken approximately 20 cm above the soil surface</tissue>
    </source>
</reference>
<protein>
    <submittedName>
        <fullName evidence="1">Uncharacterized protein</fullName>
    </submittedName>
</protein>
<dbReference type="EMBL" id="GBRH01163839">
    <property type="protein sequence ID" value="JAE34057.1"/>
    <property type="molecule type" value="Transcribed_RNA"/>
</dbReference>
<name>A0A0A9HBC1_ARUDO</name>
<organism evidence="1">
    <name type="scientific">Arundo donax</name>
    <name type="common">Giant reed</name>
    <name type="synonym">Donax arundinaceus</name>
    <dbReference type="NCBI Taxonomy" id="35708"/>
    <lineage>
        <taxon>Eukaryota</taxon>
        <taxon>Viridiplantae</taxon>
        <taxon>Streptophyta</taxon>
        <taxon>Embryophyta</taxon>
        <taxon>Tracheophyta</taxon>
        <taxon>Spermatophyta</taxon>
        <taxon>Magnoliopsida</taxon>
        <taxon>Liliopsida</taxon>
        <taxon>Poales</taxon>
        <taxon>Poaceae</taxon>
        <taxon>PACMAD clade</taxon>
        <taxon>Arundinoideae</taxon>
        <taxon>Arundineae</taxon>
        <taxon>Arundo</taxon>
    </lineage>
</organism>
<sequence>MALIYSLWTSGSISRHLACKTNKNKSKHCTDISQINHIVEQICVEEDKLVPLAHKGSVQFIYCSISCFEIHAMT</sequence>